<feature type="transmembrane region" description="Helical" evidence="3">
    <location>
        <begin position="1176"/>
        <end position="1199"/>
    </location>
</feature>
<feature type="coiled-coil region" evidence="1">
    <location>
        <begin position="124"/>
        <end position="303"/>
    </location>
</feature>
<dbReference type="Proteomes" id="UP000054937">
    <property type="component" value="Unassembled WGS sequence"/>
</dbReference>
<feature type="coiled-coil region" evidence="1">
    <location>
        <begin position="596"/>
        <end position="678"/>
    </location>
</feature>
<sequence>MQKNYENAHEKRLMNLKKMIFKGVEKSGKDLGVQSNSSFFKDEIGEFENQIGNRPKTSNAKIGKQFQNDNLKANKGKSVKKNGRLIIDADKVGKDKQILEKQNSKQFQSQQQLQQFQSQQFSSIGSAQQDYELLLQQKQQQQQQQQQQKPFKYDSTNILNEKLNQIELDFQRKQHLEQLNEKLKQEKIQKDLEEQQKKEEIRKNYQEFMEQEKKMETEKKLREELESLKEQFRLQYEQYVENEKKNQQNQQQMIQKEVQIRQQEFEKKEIENQQKIQQLQENLANLQKQIKEEKSSQQSQNQMQINEDSLLNDFWVSDNEINNKLGENQNLEVINEEKNGQSLQTQTTQQNQSNNNNKQENQEQELNDLYRKMSDRITKQQYTGEIASKYDSNQTNSNNNMDQLQLQQYSTDKNSQEQVSKYSNFIVENISQNYQQQGDKDNYFNEFDQDGNIEEEIEESLSDKSKNKNKNQNQNQKEGQFLRVPQNQNKNFNFNQNSNKNQNIQDIIQSQVQENLRQSFATVKSYNVESQSHQQFQAVLNQKLAEQNMKKLIKEQIEQILIEKGVLDRQQNDLNNQEINQNQQQDFPQFQKPVQQQELEENLDLKQQKNQDVQQNDELKYDLQNNQNDIQEIIRQEIQKYFQSQFQNEYANQLQFFMRNQNQEQINENNDKKQIQQENEDQDFQILEKNVFGKFDQNLLDQQFQQEQEQRAVQNDSLYQDSLNSQQNQKQMGVQKIQNQSIFSNQVNQQQQFGFQQNNNNKNETESEFKNQSEQAKQNQTQGQNGNQLHQNQNRFQIQKQKEENILNQQIRRERKSDAGDRIQKNFLENLQKVEKIKQNYQEMQKNEELRNSQQYKKMIEEQYEQLQQLQIQQQILKEQLIKVQQQQQQQIQSQSQSQSQIQSQDQNQSIDQNLKNFQNQQKQNQNQVQRLSNLKKDGKGLRKSVQFSEKQDNIQYNQQDYQNEDLLEETQKFDINDEFEQEQISQKIWKDVLTSVKRMDIEDAYQKLLNQEDDLLLIRLMSKTGPCLQKLGKITRNKLIQRVNELAEQNIIGHIGINMIESCLESGVVEHLQQGQNQDMLQILYDLSSSCNPILGPLGAKLFCQLEDAEIQENIQQGLMGCQADPSLCDEDGGVCNVNGFCECNTNYYGTDCSSEISKSDQVDFKSGGLASGGIAGLVIAWIFLPILLYMGGVFLVWKFTN</sequence>
<name>A0A0V0QHY5_PSEPJ</name>
<keyword evidence="3" id="KW-0812">Transmembrane</keyword>
<protein>
    <recommendedName>
        <fullName evidence="4">EGF-like domain-containing protein</fullName>
    </recommendedName>
</protein>
<feature type="coiled-coil region" evidence="1">
    <location>
        <begin position="831"/>
        <end position="938"/>
    </location>
</feature>
<evidence type="ECO:0000313" key="6">
    <source>
        <dbReference type="Proteomes" id="UP000054937"/>
    </source>
</evidence>
<evidence type="ECO:0000256" key="3">
    <source>
        <dbReference type="SAM" id="Phobius"/>
    </source>
</evidence>
<dbReference type="OrthoDB" id="297766at2759"/>
<dbReference type="AlphaFoldDB" id="A0A0V0QHY5"/>
<organism evidence="5 6">
    <name type="scientific">Pseudocohnilembus persalinus</name>
    <name type="common">Ciliate</name>
    <dbReference type="NCBI Taxonomy" id="266149"/>
    <lineage>
        <taxon>Eukaryota</taxon>
        <taxon>Sar</taxon>
        <taxon>Alveolata</taxon>
        <taxon>Ciliophora</taxon>
        <taxon>Intramacronucleata</taxon>
        <taxon>Oligohymenophorea</taxon>
        <taxon>Scuticociliatia</taxon>
        <taxon>Philasterida</taxon>
        <taxon>Pseudocohnilembidae</taxon>
        <taxon>Pseudocohnilembus</taxon>
    </lineage>
</organism>
<proteinExistence type="predicted"/>
<reference evidence="5 6" key="1">
    <citation type="journal article" date="2015" name="Sci. Rep.">
        <title>Genome of the facultative scuticociliatosis pathogen Pseudocohnilembus persalinus provides insight into its virulence through horizontal gene transfer.</title>
        <authorList>
            <person name="Xiong J."/>
            <person name="Wang G."/>
            <person name="Cheng J."/>
            <person name="Tian M."/>
            <person name="Pan X."/>
            <person name="Warren A."/>
            <person name="Jiang C."/>
            <person name="Yuan D."/>
            <person name="Miao W."/>
        </authorList>
    </citation>
    <scope>NUCLEOTIDE SEQUENCE [LARGE SCALE GENOMIC DNA]</scope>
    <source>
        <strain evidence="5">36N120E</strain>
    </source>
</reference>
<keyword evidence="3" id="KW-0472">Membrane</keyword>
<dbReference type="PROSITE" id="PS00022">
    <property type="entry name" value="EGF_1"/>
    <property type="match status" value="1"/>
</dbReference>
<keyword evidence="1" id="KW-0175">Coiled coil</keyword>
<dbReference type="OMA" id="VFAMLNQ"/>
<feature type="compositionally biased region" description="Low complexity" evidence="2">
    <location>
        <begin position="341"/>
        <end position="359"/>
    </location>
</feature>
<feature type="region of interest" description="Disordered" evidence="2">
    <location>
        <begin position="340"/>
        <end position="363"/>
    </location>
</feature>
<feature type="region of interest" description="Disordered" evidence="2">
    <location>
        <begin position="757"/>
        <end position="788"/>
    </location>
</feature>
<keyword evidence="6" id="KW-1185">Reference proteome</keyword>
<dbReference type="Pfam" id="PF24713">
    <property type="entry name" value="TOR1L1_C"/>
    <property type="match status" value="1"/>
</dbReference>
<evidence type="ECO:0000256" key="2">
    <source>
        <dbReference type="SAM" id="MobiDB-lite"/>
    </source>
</evidence>
<dbReference type="InterPro" id="IPR000742">
    <property type="entry name" value="EGF"/>
</dbReference>
<evidence type="ECO:0000313" key="5">
    <source>
        <dbReference type="EMBL" id="KRX01664.1"/>
    </source>
</evidence>
<keyword evidence="3" id="KW-1133">Transmembrane helix</keyword>
<gene>
    <name evidence="5" type="ORF">PPERSA_03748</name>
</gene>
<dbReference type="InterPro" id="IPR057599">
    <property type="entry name" value="TORTIFOLIA1/TORL1-2_C"/>
</dbReference>
<feature type="compositionally biased region" description="Low complexity" evidence="2">
    <location>
        <begin position="775"/>
        <end position="788"/>
    </location>
</feature>
<comment type="caution">
    <text evidence="5">The sequence shown here is derived from an EMBL/GenBank/DDBJ whole genome shotgun (WGS) entry which is preliminary data.</text>
</comment>
<feature type="domain" description="EGF-like" evidence="4">
    <location>
        <begin position="1143"/>
        <end position="1154"/>
    </location>
</feature>
<evidence type="ECO:0000256" key="1">
    <source>
        <dbReference type="SAM" id="Coils"/>
    </source>
</evidence>
<dbReference type="EMBL" id="LDAU01000168">
    <property type="protein sequence ID" value="KRX01664.1"/>
    <property type="molecule type" value="Genomic_DNA"/>
</dbReference>
<evidence type="ECO:0000259" key="4">
    <source>
        <dbReference type="PROSITE" id="PS00022"/>
    </source>
</evidence>
<accession>A0A0V0QHY5</accession>
<dbReference type="InParanoid" id="A0A0V0QHY5"/>
<feature type="region of interest" description="Disordered" evidence="2">
    <location>
        <begin position="457"/>
        <end position="486"/>
    </location>
</feature>